<name>A0A9D1TUY4_9GAMM</name>
<reference evidence="1" key="2">
    <citation type="submission" date="2021-04" db="EMBL/GenBank/DDBJ databases">
        <authorList>
            <person name="Gilroy R."/>
        </authorList>
    </citation>
    <scope>NUCLEOTIDE SEQUENCE</scope>
    <source>
        <strain evidence="1">CHK160-9182</strain>
    </source>
</reference>
<gene>
    <name evidence="1" type="ORF">H9889_04370</name>
</gene>
<evidence type="ECO:0000313" key="2">
    <source>
        <dbReference type="Proteomes" id="UP000823934"/>
    </source>
</evidence>
<sequence length="159" mass="18832">MGFHLERLDLNSDNFEDFLDRFIEVDDIHQSEDNFFHSIKIADFLEINFTHETQQYPWDLYFKDHFMSASFKKNSYTLFSDVVKDKDGCDWHYRYESKDCFDSESTLTERVSNRNENASVKDKIPFVLYPTLKKIVDSDAIAIDEEPLIELNHNQILAA</sequence>
<organism evidence="1 2">
    <name type="scientific">Candidatus Ignatzschineria merdigallinarum</name>
    <dbReference type="NCBI Taxonomy" id="2838621"/>
    <lineage>
        <taxon>Bacteria</taxon>
        <taxon>Pseudomonadati</taxon>
        <taxon>Pseudomonadota</taxon>
        <taxon>Gammaproteobacteria</taxon>
        <taxon>Cardiobacteriales</taxon>
        <taxon>Ignatzschineriaceae</taxon>
        <taxon>Ignatzschineria</taxon>
    </lineage>
</organism>
<dbReference type="EMBL" id="DXHP01000095">
    <property type="protein sequence ID" value="HIW06544.1"/>
    <property type="molecule type" value="Genomic_DNA"/>
</dbReference>
<comment type="caution">
    <text evidence="1">The sequence shown here is derived from an EMBL/GenBank/DDBJ whole genome shotgun (WGS) entry which is preliminary data.</text>
</comment>
<protein>
    <submittedName>
        <fullName evidence="1">Uncharacterized protein</fullName>
    </submittedName>
</protein>
<dbReference type="AlphaFoldDB" id="A0A9D1TUY4"/>
<reference evidence="1" key="1">
    <citation type="journal article" date="2021" name="PeerJ">
        <title>Extensive microbial diversity within the chicken gut microbiome revealed by metagenomics and culture.</title>
        <authorList>
            <person name="Gilroy R."/>
            <person name="Ravi A."/>
            <person name="Getino M."/>
            <person name="Pursley I."/>
            <person name="Horton D.L."/>
            <person name="Alikhan N.F."/>
            <person name="Baker D."/>
            <person name="Gharbi K."/>
            <person name="Hall N."/>
            <person name="Watson M."/>
            <person name="Adriaenssens E.M."/>
            <person name="Foster-Nyarko E."/>
            <person name="Jarju S."/>
            <person name="Secka A."/>
            <person name="Antonio M."/>
            <person name="Oren A."/>
            <person name="Chaudhuri R.R."/>
            <person name="La Ragione R."/>
            <person name="Hildebrand F."/>
            <person name="Pallen M.J."/>
        </authorList>
    </citation>
    <scope>NUCLEOTIDE SEQUENCE</scope>
    <source>
        <strain evidence="1">CHK160-9182</strain>
    </source>
</reference>
<dbReference type="Proteomes" id="UP000823934">
    <property type="component" value="Unassembled WGS sequence"/>
</dbReference>
<proteinExistence type="predicted"/>
<accession>A0A9D1TUY4</accession>
<evidence type="ECO:0000313" key="1">
    <source>
        <dbReference type="EMBL" id="HIW06544.1"/>
    </source>
</evidence>